<reference evidence="2" key="1">
    <citation type="journal article" date="2019" name="Int. J. Syst. Evol. Microbiol.">
        <title>The Global Catalogue of Microorganisms (GCM) 10K type strain sequencing project: providing services to taxonomists for standard genome sequencing and annotation.</title>
        <authorList>
            <consortium name="The Broad Institute Genomics Platform"/>
            <consortium name="The Broad Institute Genome Sequencing Center for Infectious Disease"/>
            <person name="Wu L."/>
            <person name="Ma J."/>
        </authorList>
    </citation>
    <scope>NUCLEOTIDE SEQUENCE [LARGE SCALE GENOMIC DNA]</scope>
    <source>
        <strain evidence="2">CCUG 53816</strain>
    </source>
</reference>
<dbReference type="EMBL" id="JBHRZO010000014">
    <property type="protein sequence ID" value="MFC3847577.1"/>
    <property type="molecule type" value="Genomic_DNA"/>
</dbReference>
<dbReference type="Proteomes" id="UP001595783">
    <property type="component" value="Unassembled WGS sequence"/>
</dbReference>
<organism evidence="1 2">
    <name type="scientific">Helicobacter baculiformis</name>
    <dbReference type="NCBI Taxonomy" id="427351"/>
    <lineage>
        <taxon>Bacteria</taxon>
        <taxon>Pseudomonadati</taxon>
        <taxon>Campylobacterota</taxon>
        <taxon>Epsilonproteobacteria</taxon>
        <taxon>Campylobacterales</taxon>
        <taxon>Helicobacteraceae</taxon>
        <taxon>Helicobacter</taxon>
    </lineage>
</organism>
<gene>
    <name evidence="1" type="ORF">ACFOPX_03375</name>
</gene>
<name>A0ABV7ZJE5_9HELI</name>
<evidence type="ECO:0000313" key="2">
    <source>
        <dbReference type="Proteomes" id="UP001595783"/>
    </source>
</evidence>
<keyword evidence="2" id="KW-1185">Reference proteome</keyword>
<accession>A0ABV7ZJE5</accession>
<sequence>MTEEEALVWQQVDVEVLEDDHITLSRAKLQELLAQAYHAGQEISTIS</sequence>
<evidence type="ECO:0000313" key="1">
    <source>
        <dbReference type="EMBL" id="MFC3847577.1"/>
    </source>
</evidence>
<proteinExistence type="predicted"/>
<dbReference type="RefSeq" id="WP_158653071.1">
    <property type="nucleotide sequence ID" value="NZ_FZMF01000010.1"/>
</dbReference>
<comment type="caution">
    <text evidence="1">The sequence shown here is derived from an EMBL/GenBank/DDBJ whole genome shotgun (WGS) entry which is preliminary data.</text>
</comment>
<protein>
    <submittedName>
        <fullName evidence="1">Uncharacterized protein</fullName>
    </submittedName>
</protein>